<dbReference type="InterPro" id="IPR023753">
    <property type="entry name" value="FAD/NAD-binding_dom"/>
</dbReference>
<evidence type="ECO:0000256" key="12">
    <source>
        <dbReference type="ARBA" id="ARBA00049187"/>
    </source>
</evidence>
<feature type="binding site" evidence="14">
    <location>
        <begin position="178"/>
        <end position="185"/>
    </location>
    <ligand>
        <name>NAD(+)</name>
        <dbReference type="ChEBI" id="CHEBI:57540"/>
    </ligand>
</feature>
<dbReference type="RefSeq" id="WP_124937765.1">
    <property type="nucleotide sequence ID" value="NZ_RJVQ01000005.1"/>
</dbReference>
<feature type="domain" description="FAD/NAD(P)-binding" evidence="18">
    <location>
        <begin position="4"/>
        <end position="323"/>
    </location>
</feature>
<dbReference type="PRINTS" id="PR00411">
    <property type="entry name" value="PNDRDTASEI"/>
</dbReference>
<gene>
    <name evidence="19" type="primary">lpdA</name>
    <name evidence="19" type="ORF">EES38_13695</name>
</gene>
<feature type="binding site" evidence="14">
    <location>
        <position position="308"/>
    </location>
    <ligand>
        <name>FAD</name>
        <dbReference type="ChEBI" id="CHEBI:57692"/>
    </ligand>
</feature>
<dbReference type="PANTHER" id="PTHR22912">
    <property type="entry name" value="DISULFIDE OXIDOREDUCTASE"/>
    <property type="match status" value="1"/>
</dbReference>
<evidence type="ECO:0000256" key="16">
    <source>
        <dbReference type="RuleBase" id="RU003692"/>
    </source>
</evidence>
<feature type="binding site" evidence="14">
    <location>
        <position position="49"/>
    </location>
    <ligand>
        <name>FAD</name>
        <dbReference type="ChEBI" id="CHEBI:57692"/>
    </ligand>
</feature>
<keyword evidence="6 16" id="KW-0285">Flavoprotein</keyword>
<evidence type="ECO:0000256" key="14">
    <source>
        <dbReference type="PIRSR" id="PIRSR000350-3"/>
    </source>
</evidence>
<keyword evidence="7 14" id="KW-0274">FAD</keyword>
<evidence type="ECO:0000256" key="6">
    <source>
        <dbReference type="ARBA" id="ARBA00022630"/>
    </source>
</evidence>
<keyword evidence="10" id="KW-1015">Disulfide bond</keyword>
<evidence type="ECO:0000256" key="13">
    <source>
        <dbReference type="PIRSR" id="PIRSR000350-2"/>
    </source>
</evidence>
<evidence type="ECO:0000313" key="19">
    <source>
        <dbReference type="EMBL" id="RQW62772.1"/>
    </source>
</evidence>
<comment type="similarity">
    <text evidence="2 16">Belongs to the class-I pyridine nucleotide-disulfide oxidoreductase family.</text>
</comment>
<evidence type="ECO:0000256" key="11">
    <source>
        <dbReference type="ARBA" id="ARBA00023284"/>
    </source>
</evidence>
<comment type="caution">
    <text evidence="19">The sequence shown here is derived from an EMBL/GenBank/DDBJ whole genome shotgun (WGS) entry which is preliminary data.</text>
</comment>
<dbReference type="EMBL" id="RJVQ01000005">
    <property type="protein sequence ID" value="RQW62772.1"/>
    <property type="molecule type" value="Genomic_DNA"/>
</dbReference>
<evidence type="ECO:0000256" key="2">
    <source>
        <dbReference type="ARBA" id="ARBA00007532"/>
    </source>
</evidence>
<name>A0A3N9U0K5_9VIBR</name>
<dbReference type="OrthoDB" id="9800167at2"/>
<dbReference type="PANTHER" id="PTHR22912:SF217">
    <property type="entry name" value="DIHYDROLIPOYL DEHYDROGENASE"/>
    <property type="match status" value="1"/>
</dbReference>
<sequence>MKTDLLVIGGGPAGHVAAIKAVEYGKKAIVIEKYKLGGTCLHQGCIPTKTLLHTTELYDELKHCEQIGLHVENAFVDLQGLQRRKNEIIDNITSGVSSLVEKKGVDVVYGLAELISLNRAKVTLSDGSEEYIDFDNLILATGSEPFMLNIPGADLPSVITSNEALSFTELPKKLVIVGGGVIGVEFAQMLNRLGVKVSIIEAYHKLLPHMDNELTQQLTDILRSEGIDIYLNAVVESFESHKEDTMVYFKQDGIRKALDASTILMAVGRKPNTNHLNLESLGIELERGAIKVNRFMQTNIPHIYAVGDCTGGFMLAHVGFEQAVIAAKNITSGNQEQFDGKTVPACVYTKPEFACVGLSEEKARHMFDNIKVGTASLAGNAKTVIGQQTGYVKFVVDGDSSEVLGLHILGPRASDMIHEGALALKMNAKIEDILETIHGHPTVAEGVHEAAQDIFKNAIYKLYD</sequence>
<evidence type="ECO:0000259" key="17">
    <source>
        <dbReference type="Pfam" id="PF02852"/>
    </source>
</evidence>
<feature type="binding site" evidence="14">
    <location>
        <position position="268"/>
    </location>
    <ligand>
        <name>NAD(+)</name>
        <dbReference type="ChEBI" id="CHEBI:57540"/>
    </ligand>
</feature>
<dbReference type="Pfam" id="PF07992">
    <property type="entry name" value="Pyr_redox_2"/>
    <property type="match status" value="1"/>
</dbReference>
<evidence type="ECO:0000256" key="9">
    <source>
        <dbReference type="ARBA" id="ARBA00023027"/>
    </source>
</evidence>
<evidence type="ECO:0000256" key="4">
    <source>
        <dbReference type="ARBA" id="ARBA00016961"/>
    </source>
</evidence>
<dbReference type="Gene3D" id="3.50.50.60">
    <property type="entry name" value="FAD/NAD(P)-binding domain"/>
    <property type="match status" value="2"/>
</dbReference>
<evidence type="ECO:0000256" key="8">
    <source>
        <dbReference type="ARBA" id="ARBA00023002"/>
    </source>
</evidence>
<dbReference type="NCBIfam" id="TIGR01350">
    <property type="entry name" value="lipoamide_DH"/>
    <property type="match status" value="1"/>
</dbReference>
<keyword evidence="5" id="KW-0963">Cytoplasm</keyword>
<dbReference type="InterPro" id="IPR016156">
    <property type="entry name" value="FAD/NAD-linked_Rdtase_dimer_sf"/>
</dbReference>
<feature type="binding site" evidence="14">
    <location>
        <position position="201"/>
    </location>
    <ligand>
        <name>NAD(+)</name>
        <dbReference type="ChEBI" id="CHEBI:57540"/>
    </ligand>
</feature>
<evidence type="ECO:0000313" key="20">
    <source>
        <dbReference type="Proteomes" id="UP000281112"/>
    </source>
</evidence>
<evidence type="ECO:0000259" key="18">
    <source>
        <dbReference type="Pfam" id="PF07992"/>
    </source>
</evidence>
<dbReference type="EC" id="1.8.1.4" evidence="3 16"/>
<evidence type="ECO:0000256" key="15">
    <source>
        <dbReference type="PIRSR" id="PIRSR000350-4"/>
    </source>
</evidence>
<dbReference type="Gene3D" id="3.30.390.30">
    <property type="match status" value="1"/>
</dbReference>
<comment type="catalytic activity">
    <reaction evidence="12 16">
        <text>N(6)-[(R)-dihydrolipoyl]-L-lysyl-[protein] + NAD(+) = N(6)-[(R)-lipoyl]-L-lysyl-[protein] + NADH + H(+)</text>
        <dbReference type="Rhea" id="RHEA:15045"/>
        <dbReference type="Rhea" id="RHEA-COMP:10474"/>
        <dbReference type="Rhea" id="RHEA-COMP:10475"/>
        <dbReference type="ChEBI" id="CHEBI:15378"/>
        <dbReference type="ChEBI" id="CHEBI:57540"/>
        <dbReference type="ChEBI" id="CHEBI:57945"/>
        <dbReference type="ChEBI" id="CHEBI:83099"/>
        <dbReference type="ChEBI" id="CHEBI:83100"/>
        <dbReference type="EC" id="1.8.1.4"/>
    </reaction>
</comment>
<evidence type="ECO:0000256" key="1">
    <source>
        <dbReference type="ARBA" id="ARBA00004496"/>
    </source>
</evidence>
<comment type="miscellaneous">
    <text evidence="16">The active site is a redox-active disulfide bond.</text>
</comment>
<accession>A0A3N9U0K5</accession>
<dbReference type="FunFam" id="3.30.390.30:FF:000001">
    <property type="entry name" value="Dihydrolipoyl dehydrogenase"/>
    <property type="match status" value="1"/>
</dbReference>
<feature type="domain" description="Pyridine nucleotide-disulphide oxidoreductase dimerisation" evidence="17">
    <location>
        <begin position="343"/>
        <end position="451"/>
    </location>
</feature>
<dbReference type="SUPFAM" id="SSF55424">
    <property type="entry name" value="FAD/NAD-linked reductases, dimerisation (C-terminal) domain"/>
    <property type="match status" value="1"/>
</dbReference>
<dbReference type="SUPFAM" id="SSF51905">
    <property type="entry name" value="FAD/NAD(P)-binding domain"/>
    <property type="match status" value="1"/>
</dbReference>
<dbReference type="InterPro" id="IPR036188">
    <property type="entry name" value="FAD/NAD-bd_sf"/>
</dbReference>
<organism evidence="19 20">
    <name type="scientific">Vibrio viridaestus</name>
    <dbReference type="NCBI Taxonomy" id="2487322"/>
    <lineage>
        <taxon>Bacteria</taxon>
        <taxon>Pseudomonadati</taxon>
        <taxon>Pseudomonadota</taxon>
        <taxon>Gammaproteobacteria</taxon>
        <taxon>Vibrionales</taxon>
        <taxon>Vibrionaceae</taxon>
        <taxon>Vibrio</taxon>
    </lineage>
</organism>
<keyword evidence="11 16" id="KW-0676">Redox-active center</keyword>
<evidence type="ECO:0000256" key="5">
    <source>
        <dbReference type="ARBA" id="ARBA00022490"/>
    </source>
</evidence>
<keyword evidence="9 14" id="KW-0520">NAD</keyword>
<dbReference type="PIRSF" id="PIRSF000350">
    <property type="entry name" value="Mercury_reductase_MerA"/>
    <property type="match status" value="1"/>
</dbReference>
<dbReference type="GO" id="GO:0050660">
    <property type="term" value="F:flavin adenine dinucleotide binding"/>
    <property type="evidence" value="ECO:0007669"/>
    <property type="project" value="InterPro"/>
</dbReference>
<dbReference type="PROSITE" id="PS00076">
    <property type="entry name" value="PYRIDINE_REDOX_1"/>
    <property type="match status" value="1"/>
</dbReference>
<feature type="disulfide bond" description="Redox-active" evidence="15">
    <location>
        <begin position="40"/>
        <end position="45"/>
    </location>
</feature>
<dbReference type="GO" id="GO:0005737">
    <property type="term" value="C:cytoplasm"/>
    <property type="evidence" value="ECO:0007669"/>
    <property type="project" value="UniProtKB-SubCell"/>
</dbReference>
<dbReference type="InterPro" id="IPR012999">
    <property type="entry name" value="Pyr_OxRdtase_I_AS"/>
</dbReference>
<evidence type="ECO:0000256" key="3">
    <source>
        <dbReference type="ARBA" id="ARBA00012608"/>
    </source>
</evidence>
<dbReference type="InterPro" id="IPR050151">
    <property type="entry name" value="Class-I_Pyr_Nuc-Dis_Oxidored"/>
</dbReference>
<keyword evidence="20" id="KW-1185">Reference proteome</keyword>
<dbReference type="Pfam" id="PF02852">
    <property type="entry name" value="Pyr_redox_dim"/>
    <property type="match status" value="1"/>
</dbReference>
<dbReference type="InterPro" id="IPR001100">
    <property type="entry name" value="Pyr_nuc-diS_OxRdtase"/>
</dbReference>
<dbReference type="AlphaFoldDB" id="A0A3N9U0K5"/>
<comment type="cofactor">
    <cofactor evidence="14 16">
        <name>FAD</name>
        <dbReference type="ChEBI" id="CHEBI:57692"/>
    </cofactor>
    <text evidence="14 16">Binds 1 FAD per subunit.</text>
</comment>
<evidence type="ECO:0000256" key="10">
    <source>
        <dbReference type="ARBA" id="ARBA00023157"/>
    </source>
</evidence>
<evidence type="ECO:0000256" key="7">
    <source>
        <dbReference type="ARBA" id="ARBA00022827"/>
    </source>
</evidence>
<feature type="active site" description="Proton acceptor" evidence="13">
    <location>
        <position position="440"/>
    </location>
</feature>
<protein>
    <recommendedName>
        <fullName evidence="4 16">Dihydrolipoyl dehydrogenase</fullName>
        <ecNumber evidence="3 16">1.8.1.4</ecNumber>
    </recommendedName>
</protein>
<feature type="binding site" evidence="14">
    <location>
        <begin position="141"/>
        <end position="143"/>
    </location>
    <ligand>
        <name>FAD</name>
        <dbReference type="ChEBI" id="CHEBI:57692"/>
    </ligand>
</feature>
<dbReference type="GO" id="GO:0006103">
    <property type="term" value="P:2-oxoglutarate metabolic process"/>
    <property type="evidence" value="ECO:0007669"/>
    <property type="project" value="TreeGrafter"/>
</dbReference>
<keyword evidence="8 16" id="KW-0560">Oxidoreductase</keyword>
<dbReference type="GO" id="GO:0004148">
    <property type="term" value="F:dihydrolipoyl dehydrogenase (NADH) activity"/>
    <property type="evidence" value="ECO:0007669"/>
    <property type="project" value="UniProtKB-EC"/>
</dbReference>
<feature type="binding site" evidence="14">
    <location>
        <begin position="314"/>
        <end position="317"/>
    </location>
    <ligand>
        <name>FAD</name>
        <dbReference type="ChEBI" id="CHEBI:57692"/>
    </ligand>
</feature>
<dbReference type="InterPro" id="IPR004099">
    <property type="entry name" value="Pyr_nucl-diS_OxRdtase_dimer"/>
</dbReference>
<comment type="subcellular location">
    <subcellularLocation>
        <location evidence="1">Cytoplasm</location>
    </subcellularLocation>
</comment>
<keyword evidence="14" id="KW-0547">Nucleotide-binding</keyword>
<dbReference type="PRINTS" id="PR00368">
    <property type="entry name" value="FADPNR"/>
</dbReference>
<dbReference type="Proteomes" id="UP000281112">
    <property type="component" value="Unassembled WGS sequence"/>
</dbReference>
<proteinExistence type="inferred from homology"/>
<dbReference type="InterPro" id="IPR006258">
    <property type="entry name" value="Lipoamide_DH"/>
</dbReference>
<reference evidence="19 20" key="1">
    <citation type="submission" date="2018-11" db="EMBL/GenBank/DDBJ databases">
        <title>Vibrio LJC006 sp. nov., isolated from seawater during the bloom of the enteromorpha.</title>
        <authorList>
            <person name="Liang J."/>
        </authorList>
    </citation>
    <scope>NUCLEOTIDE SEQUENCE [LARGE SCALE GENOMIC DNA]</scope>
    <source>
        <strain evidence="19 20">LJC006</strain>
    </source>
</reference>